<dbReference type="Proteomes" id="UP000649114">
    <property type="component" value="Unassembled WGS sequence"/>
</dbReference>
<evidence type="ECO:0000313" key="4">
    <source>
        <dbReference type="Proteomes" id="UP000051487"/>
    </source>
</evidence>
<dbReference type="EMBL" id="BCLY01000004">
    <property type="protein sequence ID" value="GAQ05300.1"/>
    <property type="molecule type" value="Genomic_DNA"/>
</dbReference>
<organism evidence="2 4">
    <name type="scientific">Aspergillus lentulus</name>
    <dbReference type="NCBI Taxonomy" id="293939"/>
    <lineage>
        <taxon>Eukaryota</taxon>
        <taxon>Fungi</taxon>
        <taxon>Dikarya</taxon>
        <taxon>Ascomycota</taxon>
        <taxon>Pezizomycotina</taxon>
        <taxon>Eurotiomycetes</taxon>
        <taxon>Eurotiomycetidae</taxon>
        <taxon>Eurotiales</taxon>
        <taxon>Aspergillaceae</taxon>
        <taxon>Aspergillus</taxon>
        <taxon>Aspergillus subgen. Fumigati</taxon>
    </lineage>
</organism>
<protein>
    <submittedName>
        <fullName evidence="2">Uncharacterized protein</fullName>
    </submittedName>
</protein>
<sequence length="185" mass="21500">MLRNASESLAHFNRALASIGQKFPAHRDSSFYQYDWPGLLTAFAYEPSNPTLDSFEPESLIRATQSTYRAIFTLGHDASISWMVIVIVFLSMDISVLVLVFALRRVFRNPLLIPRVARSRIAPDFRGMSRMTDSEQRDYLMQRSHKYTFGLSLCPDGEERWLLDYDRRYLKEEDHELDEIRGIIG</sequence>
<gene>
    <name evidence="2" type="ORF">ALT_2621</name>
    <name evidence="3" type="ORF">CNMCM8927_001323</name>
</gene>
<evidence type="ECO:0000256" key="1">
    <source>
        <dbReference type="SAM" id="Phobius"/>
    </source>
</evidence>
<comment type="caution">
    <text evidence="2">The sequence shown here is derived from an EMBL/GenBank/DDBJ whole genome shotgun (WGS) entry which is preliminary data.</text>
</comment>
<accession>A0AAN4T8F2</accession>
<reference evidence="3" key="3">
    <citation type="submission" date="2020-04" db="EMBL/GenBank/DDBJ databases">
        <authorList>
            <person name="Santos R.A.C."/>
            <person name="Steenwyk J.L."/>
            <person name="Rivero-Menendez O."/>
            <person name="Mead M.E."/>
            <person name="Silva L.P."/>
            <person name="Bastos R.W."/>
            <person name="Alastruey-Izquierdo A."/>
            <person name="Goldman G.H."/>
            <person name="Rokas A."/>
        </authorList>
    </citation>
    <scope>NUCLEOTIDE SEQUENCE</scope>
    <source>
        <strain evidence="3">CNM-CM8927</strain>
    </source>
</reference>
<evidence type="ECO:0000313" key="3">
    <source>
        <dbReference type="EMBL" id="KAF4201642.1"/>
    </source>
</evidence>
<keyword evidence="1" id="KW-0812">Transmembrane</keyword>
<keyword evidence="1" id="KW-0472">Membrane</keyword>
<proteinExistence type="predicted"/>
<dbReference type="AlphaFoldDB" id="A0AAN4T8F2"/>
<reference evidence="2 4" key="1">
    <citation type="submission" date="2015-11" db="EMBL/GenBank/DDBJ databases">
        <title>Aspergillus lentulus strain IFM 54703T.</title>
        <authorList>
            <person name="Kusuya Y."/>
            <person name="Sakai K."/>
            <person name="Kamei K."/>
            <person name="Takahashi H."/>
            <person name="Yaguchi T."/>
        </authorList>
    </citation>
    <scope>NUCLEOTIDE SEQUENCE [LARGE SCALE GENOMIC DNA]</scope>
    <source>
        <strain evidence="2 4">IFM 54703</strain>
    </source>
</reference>
<dbReference type="Proteomes" id="UP000051487">
    <property type="component" value="Unassembled WGS sequence"/>
</dbReference>
<feature type="transmembrane region" description="Helical" evidence="1">
    <location>
        <begin position="80"/>
        <end position="103"/>
    </location>
</feature>
<dbReference type="EMBL" id="JAAAPU010000133">
    <property type="protein sequence ID" value="KAF4201642.1"/>
    <property type="molecule type" value="Genomic_DNA"/>
</dbReference>
<reference evidence="3" key="2">
    <citation type="journal article" date="2020" name="bioRxiv">
        <title>Genomic and phenotypic heterogeneity of clinical isolates of the human pathogens Aspergillus fumigatus, Aspergillus lentulus and Aspergillus fumigatiaffinis.</title>
        <authorList>
            <person name="dos Santos R.A.C."/>
            <person name="Steenwyk J.L."/>
            <person name="Rivero-Menendez O."/>
            <person name="Mead M.E."/>
            <person name="Silva L.P."/>
            <person name="Bastos R.W."/>
            <person name="Alastruey-Izquierdo A."/>
            <person name="Goldman G.H."/>
            <person name="Rokas A."/>
        </authorList>
    </citation>
    <scope>NUCLEOTIDE SEQUENCE</scope>
    <source>
        <strain evidence="3">CNM-CM8927</strain>
    </source>
</reference>
<evidence type="ECO:0000313" key="2">
    <source>
        <dbReference type="EMBL" id="GAQ05300.1"/>
    </source>
</evidence>
<keyword evidence="1" id="KW-1133">Transmembrane helix</keyword>
<name>A0AAN4T8F2_ASPLE</name>